<dbReference type="SMART" id="SM00320">
    <property type="entry name" value="WD40"/>
    <property type="match status" value="4"/>
</dbReference>
<gene>
    <name evidence="11" type="ORF">TR128141</name>
</gene>
<keyword evidence="6" id="KW-0677">Repeat</keyword>
<evidence type="ECO:0000256" key="5">
    <source>
        <dbReference type="ARBA" id="ARBA00022574"/>
    </source>
</evidence>
<dbReference type="AlphaFoldDB" id="A0A0X3NP72"/>
<dbReference type="GO" id="GO:0031080">
    <property type="term" value="C:nuclear pore outer ring"/>
    <property type="evidence" value="ECO:0007669"/>
    <property type="project" value="TreeGrafter"/>
</dbReference>
<protein>
    <recommendedName>
        <fullName evidence="12">Nucleoporin SEH1</fullName>
    </recommendedName>
</protein>
<dbReference type="GO" id="GO:0015031">
    <property type="term" value="P:protein transport"/>
    <property type="evidence" value="ECO:0007669"/>
    <property type="project" value="UniProtKB-KW"/>
</dbReference>
<feature type="repeat" description="WD" evidence="10">
    <location>
        <begin position="368"/>
        <end position="399"/>
    </location>
</feature>
<accession>A0A0X3NP72</accession>
<proteinExistence type="inferred from homology"/>
<dbReference type="PROSITE" id="PS00678">
    <property type="entry name" value="WD_REPEATS_1"/>
    <property type="match status" value="1"/>
</dbReference>
<sequence length="502" mass="54320">VRTVKRSLPHSLYAHILHTSMFVSRSVNANHSDLIHDIAFDYYGRRMATCSSDQMIKIWDLRDDQEWVCTARWRNHLGSVWRISWAHPEFGQVIATCSFDRTIAIWEEITGQSAGLGTSATGDQSVLDQTKWPGAQAATATNQSAATPVTTGLTPTSWVRRAHLVDPRTSVTGLQFAPRFLGLQLAAISTDGILRIYEAQDVMNLSQWTLQFDFGTKMNGSCLAWSQSRIDPPLIAVGSSARDITSAGTDLGMNQSSSQAVGAAYSEPSLVRGKLVIYEYSEGARHWQLIQDVAGLKDAVFDLAFAPSMGQSYHTLAVGSTEVLILRINFVDAASELSARDESDAASPGSALPERRSGAYAVSILARFNQHRGRVWRVSWNITGSLLASAGDDGTVRLWRANFLNVWHPVSVVTPGGSVAPESGLPIPPPLFAAAVSEQSQRDSSLLGVSRGIPLNGSSSVKAVSSETSVSTIGSGIQAEPKPVRFKKTGSVVTSRNQVVWH</sequence>
<keyword evidence="7" id="KW-0653">Protein transport</keyword>
<dbReference type="InterPro" id="IPR037363">
    <property type="entry name" value="Sec13/Seh1_fam"/>
</dbReference>
<comment type="similarity">
    <text evidence="3">Belongs to the WD repeat SEC13 family.</text>
</comment>
<keyword evidence="4" id="KW-0813">Transport</keyword>
<dbReference type="GO" id="GO:1904263">
    <property type="term" value="P:positive regulation of TORC1 signaling"/>
    <property type="evidence" value="ECO:0007669"/>
    <property type="project" value="TreeGrafter"/>
</dbReference>
<dbReference type="GO" id="GO:0035859">
    <property type="term" value="C:Seh1-associated complex"/>
    <property type="evidence" value="ECO:0007669"/>
    <property type="project" value="TreeGrafter"/>
</dbReference>
<evidence type="ECO:0000256" key="2">
    <source>
        <dbReference type="ARBA" id="ARBA00004371"/>
    </source>
</evidence>
<evidence type="ECO:0000256" key="6">
    <source>
        <dbReference type="ARBA" id="ARBA00022737"/>
    </source>
</evidence>
<dbReference type="InterPro" id="IPR015943">
    <property type="entry name" value="WD40/YVTN_repeat-like_dom_sf"/>
</dbReference>
<feature type="non-terminal residue" evidence="11">
    <location>
        <position position="1"/>
    </location>
</feature>
<evidence type="ECO:0000313" key="11">
    <source>
        <dbReference type="EMBL" id="JAP41478.1"/>
    </source>
</evidence>
<evidence type="ECO:0008006" key="12">
    <source>
        <dbReference type="Google" id="ProtNLM"/>
    </source>
</evidence>
<dbReference type="PANTHER" id="PTHR11024:SF3">
    <property type="entry name" value="NUCLEOPORIN SEH1"/>
    <property type="match status" value="1"/>
</dbReference>
<dbReference type="Gene3D" id="2.130.10.10">
    <property type="entry name" value="YVTN repeat-like/Quinoprotein amine dehydrogenase"/>
    <property type="match status" value="1"/>
</dbReference>
<keyword evidence="5 10" id="KW-0853">WD repeat</keyword>
<dbReference type="PANTHER" id="PTHR11024">
    <property type="entry name" value="NUCLEAR PORE COMPLEX PROTEIN SEC13 / SEH1 FAMILY MEMBER"/>
    <property type="match status" value="1"/>
</dbReference>
<dbReference type="InterPro" id="IPR036322">
    <property type="entry name" value="WD40_repeat_dom_sf"/>
</dbReference>
<evidence type="ECO:0000256" key="1">
    <source>
        <dbReference type="ARBA" id="ARBA00004259"/>
    </source>
</evidence>
<keyword evidence="9" id="KW-0539">Nucleus</keyword>
<comment type="subcellular location">
    <subcellularLocation>
        <location evidence="2">Lysosome</location>
    </subcellularLocation>
    <subcellularLocation>
        <location evidence="1">Nucleus envelope</location>
    </subcellularLocation>
</comment>
<dbReference type="InterPro" id="IPR020472">
    <property type="entry name" value="WD40_PAC1"/>
</dbReference>
<evidence type="ECO:0000256" key="9">
    <source>
        <dbReference type="ARBA" id="ARBA00023242"/>
    </source>
</evidence>
<evidence type="ECO:0000256" key="10">
    <source>
        <dbReference type="PROSITE-ProRule" id="PRU00221"/>
    </source>
</evidence>
<evidence type="ECO:0000256" key="3">
    <source>
        <dbReference type="ARBA" id="ARBA00010102"/>
    </source>
</evidence>
<dbReference type="SUPFAM" id="SSF50978">
    <property type="entry name" value="WD40 repeat-like"/>
    <property type="match status" value="1"/>
</dbReference>
<organism evidence="11">
    <name type="scientific">Schistocephalus solidus</name>
    <name type="common">Tapeworm</name>
    <dbReference type="NCBI Taxonomy" id="70667"/>
    <lineage>
        <taxon>Eukaryota</taxon>
        <taxon>Metazoa</taxon>
        <taxon>Spiralia</taxon>
        <taxon>Lophotrochozoa</taxon>
        <taxon>Platyhelminthes</taxon>
        <taxon>Cestoda</taxon>
        <taxon>Eucestoda</taxon>
        <taxon>Diphyllobothriidea</taxon>
        <taxon>Diphyllobothriidae</taxon>
        <taxon>Schistocephalus</taxon>
    </lineage>
</organism>
<dbReference type="PROSITE" id="PS50082">
    <property type="entry name" value="WD_REPEATS_2"/>
    <property type="match status" value="2"/>
</dbReference>
<dbReference type="GO" id="GO:0034198">
    <property type="term" value="P:cellular response to amino acid starvation"/>
    <property type="evidence" value="ECO:0007669"/>
    <property type="project" value="TreeGrafter"/>
</dbReference>
<feature type="repeat" description="WD" evidence="10">
    <location>
        <begin position="28"/>
        <end position="62"/>
    </location>
</feature>
<dbReference type="EMBL" id="GEEE01021747">
    <property type="protein sequence ID" value="JAP41478.1"/>
    <property type="molecule type" value="Transcribed_RNA"/>
</dbReference>
<dbReference type="GO" id="GO:0005198">
    <property type="term" value="F:structural molecule activity"/>
    <property type="evidence" value="ECO:0007669"/>
    <property type="project" value="InterPro"/>
</dbReference>
<dbReference type="PRINTS" id="PR00320">
    <property type="entry name" value="GPROTEINBRPT"/>
</dbReference>
<evidence type="ECO:0000256" key="4">
    <source>
        <dbReference type="ARBA" id="ARBA00022448"/>
    </source>
</evidence>
<evidence type="ECO:0000256" key="7">
    <source>
        <dbReference type="ARBA" id="ARBA00022927"/>
    </source>
</evidence>
<dbReference type="InterPro" id="IPR001680">
    <property type="entry name" value="WD40_rpt"/>
</dbReference>
<dbReference type="InterPro" id="IPR019775">
    <property type="entry name" value="WD40_repeat_CS"/>
</dbReference>
<dbReference type="PROSITE" id="PS50294">
    <property type="entry name" value="WD_REPEATS_REGION"/>
    <property type="match status" value="2"/>
</dbReference>
<dbReference type="GO" id="GO:0005764">
    <property type="term" value="C:lysosome"/>
    <property type="evidence" value="ECO:0007669"/>
    <property type="project" value="UniProtKB-SubCell"/>
</dbReference>
<keyword evidence="8" id="KW-0458">Lysosome</keyword>
<dbReference type="Pfam" id="PF00400">
    <property type="entry name" value="WD40"/>
    <property type="match status" value="3"/>
</dbReference>
<name>A0A0X3NP72_SCHSO</name>
<evidence type="ECO:0000256" key="8">
    <source>
        <dbReference type="ARBA" id="ARBA00023228"/>
    </source>
</evidence>
<reference evidence="11" key="1">
    <citation type="submission" date="2016-01" db="EMBL/GenBank/DDBJ databases">
        <title>Reference transcriptome for the parasite Schistocephalus solidus: insights into the molecular evolution of parasitism.</title>
        <authorList>
            <person name="Hebert F.O."/>
            <person name="Grambauer S."/>
            <person name="Barber I."/>
            <person name="Landry C.R."/>
            <person name="Aubin-Horth N."/>
        </authorList>
    </citation>
    <scope>NUCLEOTIDE SEQUENCE</scope>
</reference>